<dbReference type="Proteomes" id="UP000603865">
    <property type="component" value="Unassembled WGS sequence"/>
</dbReference>
<proteinExistence type="predicted"/>
<reference evidence="6" key="2">
    <citation type="submission" date="2020-09" db="EMBL/GenBank/DDBJ databases">
        <authorList>
            <person name="Sun Q."/>
            <person name="Ohkuma M."/>
        </authorList>
    </citation>
    <scope>NUCLEOTIDE SEQUENCE</scope>
    <source>
        <strain evidence="6">JCM 31311</strain>
    </source>
</reference>
<dbReference type="SMART" id="SM00448">
    <property type="entry name" value="REC"/>
    <property type="match status" value="1"/>
</dbReference>
<reference evidence="6" key="1">
    <citation type="journal article" date="2014" name="Int. J. Syst. Evol. Microbiol.">
        <title>Complete genome sequence of Corynebacterium casei LMG S-19264T (=DSM 44701T), isolated from a smear-ripened cheese.</title>
        <authorList>
            <consortium name="US DOE Joint Genome Institute (JGI-PGF)"/>
            <person name="Walter F."/>
            <person name="Albersmeier A."/>
            <person name="Kalinowski J."/>
            <person name="Ruckert C."/>
        </authorList>
    </citation>
    <scope>NUCLEOTIDE SEQUENCE</scope>
    <source>
        <strain evidence="6">JCM 31311</strain>
    </source>
</reference>
<evidence type="ECO:0000256" key="1">
    <source>
        <dbReference type="ARBA" id="ARBA00023015"/>
    </source>
</evidence>
<evidence type="ECO:0000256" key="2">
    <source>
        <dbReference type="ARBA" id="ARBA00023125"/>
    </source>
</evidence>
<name>A0A918FI73_9DEIO</name>
<evidence type="ECO:0000313" key="7">
    <source>
        <dbReference type="Proteomes" id="UP000603865"/>
    </source>
</evidence>
<sequence>MMQVLLIEDHFADALLLQEWLEAANVVWEITHVQTFAEAVACWHALAYDVLLLDLDIPDGFGLEVLRRSLALVEERPVVVLSGLENPSVALEALALGALAYVVKGPAAVQTLLTLFPSA</sequence>
<gene>
    <name evidence="6" type="ORF">GCM10008957_55090</name>
</gene>
<dbReference type="GO" id="GO:0032993">
    <property type="term" value="C:protein-DNA complex"/>
    <property type="evidence" value="ECO:0007669"/>
    <property type="project" value="TreeGrafter"/>
</dbReference>
<feature type="modified residue" description="4-aspartylphosphate" evidence="4">
    <location>
        <position position="54"/>
    </location>
</feature>
<evidence type="ECO:0000256" key="3">
    <source>
        <dbReference type="ARBA" id="ARBA00023163"/>
    </source>
</evidence>
<dbReference type="GO" id="GO:0005829">
    <property type="term" value="C:cytosol"/>
    <property type="evidence" value="ECO:0007669"/>
    <property type="project" value="TreeGrafter"/>
</dbReference>
<comment type="caution">
    <text evidence="6">The sequence shown here is derived from an EMBL/GenBank/DDBJ whole genome shotgun (WGS) entry which is preliminary data.</text>
</comment>
<evidence type="ECO:0000313" key="6">
    <source>
        <dbReference type="EMBL" id="GGR39125.1"/>
    </source>
</evidence>
<dbReference type="GO" id="GO:0006355">
    <property type="term" value="P:regulation of DNA-templated transcription"/>
    <property type="evidence" value="ECO:0007669"/>
    <property type="project" value="TreeGrafter"/>
</dbReference>
<dbReference type="EMBL" id="BMQL01000092">
    <property type="protein sequence ID" value="GGR39125.1"/>
    <property type="molecule type" value="Genomic_DNA"/>
</dbReference>
<evidence type="ECO:0000259" key="5">
    <source>
        <dbReference type="PROSITE" id="PS50110"/>
    </source>
</evidence>
<keyword evidence="1" id="KW-0805">Transcription regulation</keyword>
<keyword evidence="4" id="KW-0597">Phosphoprotein</keyword>
<feature type="domain" description="Response regulatory" evidence="5">
    <location>
        <begin position="3"/>
        <end position="119"/>
    </location>
</feature>
<dbReference type="InterPro" id="IPR011006">
    <property type="entry name" value="CheY-like_superfamily"/>
</dbReference>
<dbReference type="InterPro" id="IPR039420">
    <property type="entry name" value="WalR-like"/>
</dbReference>
<dbReference type="Gene3D" id="3.40.50.2300">
    <property type="match status" value="1"/>
</dbReference>
<dbReference type="PANTHER" id="PTHR48111">
    <property type="entry name" value="REGULATOR OF RPOS"/>
    <property type="match status" value="1"/>
</dbReference>
<dbReference type="PROSITE" id="PS50110">
    <property type="entry name" value="RESPONSE_REGULATORY"/>
    <property type="match status" value="1"/>
</dbReference>
<dbReference type="AlphaFoldDB" id="A0A918FI73"/>
<organism evidence="6 7">
    <name type="scientific">Deinococcus ruber</name>
    <dbReference type="NCBI Taxonomy" id="1848197"/>
    <lineage>
        <taxon>Bacteria</taxon>
        <taxon>Thermotogati</taxon>
        <taxon>Deinococcota</taxon>
        <taxon>Deinococci</taxon>
        <taxon>Deinococcales</taxon>
        <taxon>Deinococcaceae</taxon>
        <taxon>Deinococcus</taxon>
    </lineage>
</organism>
<dbReference type="CDD" id="cd00156">
    <property type="entry name" value="REC"/>
    <property type="match status" value="1"/>
</dbReference>
<keyword evidence="2" id="KW-0238">DNA-binding</keyword>
<protein>
    <recommendedName>
        <fullName evidence="5">Response regulatory domain-containing protein</fullName>
    </recommendedName>
</protein>
<dbReference type="GO" id="GO:0000976">
    <property type="term" value="F:transcription cis-regulatory region binding"/>
    <property type="evidence" value="ECO:0007669"/>
    <property type="project" value="TreeGrafter"/>
</dbReference>
<dbReference type="SUPFAM" id="SSF52172">
    <property type="entry name" value="CheY-like"/>
    <property type="match status" value="1"/>
</dbReference>
<dbReference type="InterPro" id="IPR001789">
    <property type="entry name" value="Sig_transdc_resp-reg_receiver"/>
</dbReference>
<evidence type="ECO:0000256" key="4">
    <source>
        <dbReference type="PROSITE-ProRule" id="PRU00169"/>
    </source>
</evidence>
<accession>A0A918FI73</accession>
<keyword evidence="3" id="KW-0804">Transcription</keyword>
<dbReference type="PANTHER" id="PTHR48111:SF67">
    <property type="entry name" value="TRANSCRIPTIONAL REGULATORY PROTEIN TCTD"/>
    <property type="match status" value="1"/>
</dbReference>
<keyword evidence="7" id="KW-1185">Reference proteome</keyword>
<dbReference type="GO" id="GO:0000156">
    <property type="term" value="F:phosphorelay response regulator activity"/>
    <property type="evidence" value="ECO:0007669"/>
    <property type="project" value="TreeGrafter"/>
</dbReference>
<dbReference type="Pfam" id="PF00072">
    <property type="entry name" value="Response_reg"/>
    <property type="match status" value="1"/>
</dbReference>